<dbReference type="SUPFAM" id="SSF50891">
    <property type="entry name" value="Cyclophilin-like"/>
    <property type="match status" value="1"/>
</dbReference>
<comment type="function">
    <text evidence="1">PPIases accelerate the folding of proteins. It catalyzes the cis-trans isomerization of proline imidic peptide bonds in oligopeptides.</text>
</comment>
<dbReference type="GO" id="GO:0003755">
    <property type="term" value="F:peptidyl-prolyl cis-trans isomerase activity"/>
    <property type="evidence" value="ECO:0007669"/>
    <property type="project" value="InterPro"/>
</dbReference>
<name>A0A857MAY8_9ACTN</name>
<protein>
    <submittedName>
        <fullName evidence="2">Peptidylprolyl isomerase</fullName>
    </submittedName>
</protein>
<dbReference type="PROSITE" id="PS50072">
    <property type="entry name" value="CSA_PPIASE_2"/>
    <property type="match status" value="1"/>
</dbReference>
<reference evidence="2" key="1">
    <citation type="journal article" date="2021" name="Nat. Microbiol.">
        <title>Cocultivation of an ultrasmall environmental parasitic bacterium with lytic ability against bacteria associated with wastewater foams.</title>
        <authorList>
            <person name="Batinovic S."/>
            <person name="Rose J.J.A."/>
            <person name="Ratcliffe J."/>
            <person name="Seviour R.J."/>
            <person name="Petrovski S."/>
        </authorList>
    </citation>
    <scope>NUCLEOTIDE SEQUENCE</scope>
    <source>
        <strain evidence="2">CON44</strain>
    </source>
</reference>
<evidence type="ECO:0000256" key="1">
    <source>
        <dbReference type="ARBA" id="ARBA00002388"/>
    </source>
</evidence>
<accession>A0A857MAY8</accession>
<keyword evidence="2" id="KW-0413">Isomerase</keyword>
<dbReference type="AlphaFoldDB" id="A0A857MAY8"/>
<dbReference type="InterPro" id="IPR002130">
    <property type="entry name" value="Cyclophilin-type_PPIase_dom"/>
</dbReference>
<dbReference type="EMBL" id="CP045810">
    <property type="protein sequence ID" value="QHN39594.1"/>
    <property type="molecule type" value="Genomic_DNA"/>
</dbReference>
<dbReference type="RefSeq" id="WP_005183266.1">
    <property type="nucleotide sequence ID" value="NZ_CP045804.1"/>
</dbReference>
<dbReference type="PANTHER" id="PTHR45625:SF3">
    <property type="entry name" value="PEPTIDYL-PROLYL CIS-TRANS ISOMERASE B-RELATED"/>
    <property type="match status" value="1"/>
</dbReference>
<dbReference type="Pfam" id="PF00160">
    <property type="entry name" value="Pro_isomerase"/>
    <property type="match status" value="1"/>
</dbReference>
<proteinExistence type="predicted"/>
<gene>
    <name evidence="2" type="ORF">GII30_10875</name>
</gene>
<sequence>MSTNEERRQAAKRKLEERLENEQRAARKRRMTIVGVSVAVVVVVAGTITGLVVKKISDDHEKERWTACAWGPQEDPKLQPADPPAQIPAAQHAEYRKQVVEYNKQVQDYLAKKKSSPKPGAKQLKKGTLDVVFETSQGAIPMTLKRDAAPCNTGAIEQLIRNKYFDNSTCHRMTAGATLKVLQCGDPSGTGMGGPGWTSPDEAPTDLKPSGAPNAMGQQAVTYPRGTIAIANNGQANSGSSQFFLVTGDSTLPSDYAVVGTVNPAGLAVLDKVAKGGITPGASGSKEDGAPKLTVKITTATVKN</sequence>
<dbReference type="PANTHER" id="PTHR45625">
    <property type="entry name" value="PEPTIDYL-PROLYL CIS-TRANS ISOMERASE-RELATED"/>
    <property type="match status" value="1"/>
</dbReference>
<dbReference type="InterPro" id="IPR044666">
    <property type="entry name" value="Cyclophilin_A-like"/>
</dbReference>
<evidence type="ECO:0000313" key="2">
    <source>
        <dbReference type="EMBL" id="QHN39594.1"/>
    </source>
</evidence>
<dbReference type="InterPro" id="IPR029000">
    <property type="entry name" value="Cyclophilin-like_dom_sf"/>
</dbReference>
<dbReference type="Gene3D" id="2.40.100.10">
    <property type="entry name" value="Cyclophilin-like"/>
    <property type="match status" value="1"/>
</dbReference>
<organism evidence="2">
    <name type="scientific">Gordonia amarae</name>
    <dbReference type="NCBI Taxonomy" id="36821"/>
    <lineage>
        <taxon>Bacteria</taxon>
        <taxon>Bacillati</taxon>
        <taxon>Actinomycetota</taxon>
        <taxon>Actinomycetes</taxon>
        <taxon>Mycobacteriales</taxon>
        <taxon>Gordoniaceae</taxon>
        <taxon>Gordonia</taxon>
    </lineage>
</organism>